<accession>A0A2R6AV45</accession>
<dbReference type="Pfam" id="PF01638">
    <property type="entry name" value="HxlR"/>
    <property type="match status" value="1"/>
</dbReference>
<dbReference type="InterPro" id="IPR011991">
    <property type="entry name" value="ArsR-like_HTH"/>
</dbReference>
<dbReference type="GO" id="GO:0003677">
    <property type="term" value="F:DNA binding"/>
    <property type="evidence" value="ECO:0007669"/>
    <property type="project" value="UniProtKB-KW"/>
</dbReference>
<keyword evidence="1" id="KW-0805">Transcription regulation</keyword>
<dbReference type="InterPro" id="IPR036390">
    <property type="entry name" value="WH_DNA-bd_sf"/>
</dbReference>
<evidence type="ECO:0000259" key="4">
    <source>
        <dbReference type="PROSITE" id="PS51118"/>
    </source>
</evidence>
<comment type="caution">
    <text evidence="5">The sequence shown here is derived from an EMBL/GenBank/DDBJ whole genome shotgun (WGS) entry which is preliminary data.</text>
</comment>
<keyword evidence="2" id="KW-0238">DNA-binding</keyword>
<dbReference type="PANTHER" id="PTHR33204:SF18">
    <property type="entry name" value="TRANSCRIPTIONAL REGULATORY PROTEIN"/>
    <property type="match status" value="1"/>
</dbReference>
<reference evidence="5 6" key="1">
    <citation type="submission" date="2017-04" db="EMBL/GenBank/DDBJ databases">
        <title>Novel microbial lineages endemic to geothermal iron-oxide mats fill important gaps in the evolutionary history of Archaea.</title>
        <authorList>
            <person name="Jay Z.J."/>
            <person name="Beam J.P."/>
            <person name="Dlakic M."/>
            <person name="Rusch D.B."/>
            <person name="Kozubal M.A."/>
            <person name="Inskeep W.P."/>
        </authorList>
    </citation>
    <scope>NUCLEOTIDE SEQUENCE [LARGE SCALE GENOMIC DNA]</scope>
    <source>
        <strain evidence="5">OSP_D</strain>
    </source>
</reference>
<gene>
    <name evidence="5" type="ORF">B9Q03_07305</name>
</gene>
<feature type="domain" description="HTH hxlR-type" evidence="4">
    <location>
        <begin position="11"/>
        <end position="109"/>
    </location>
</feature>
<dbReference type="CDD" id="cd00090">
    <property type="entry name" value="HTH_ARSR"/>
    <property type="match status" value="1"/>
</dbReference>
<evidence type="ECO:0000256" key="3">
    <source>
        <dbReference type="ARBA" id="ARBA00023163"/>
    </source>
</evidence>
<sequence length="109" mass="12322">MERLSETPTICPVTVTASALSNKWKPVIVNRLLDGPKRFSEIRRLIPGISSKVLSQNLASLETQGIVKRRIVADARPVLVLYELTPKGRALKDVLYEMEKWGLEWGIEH</sequence>
<dbReference type="Proteomes" id="UP000240322">
    <property type="component" value="Unassembled WGS sequence"/>
</dbReference>
<evidence type="ECO:0000256" key="1">
    <source>
        <dbReference type="ARBA" id="ARBA00023015"/>
    </source>
</evidence>
<evidence type="ECO:0000313" key="6">
    <source>
        <dbReference type="Proteomes" id="UP000240322"/>
    </source>
</evidence>
<dbReference type="EMBL" id="NEXE01000068">
    <property type="protein sequence ID" value="PSN90236.1"/>
    <property type="molecule type" value="Genomic_DNA"/>
</dbReference>
<dbReference type="Gene3D" id="1.10.10.10">
    <property type="entry name" value="Winged helix-like DNA-binding domain superfamily/Winged helix DNA-binding domain"/>
    <property type="match status" value="1"/>
</dbReference>
<dbReference type="InterPro" id="IPR036388">
    <property type="entry name" value="WH-like_DNA-bd_sf"/>
</dbReference>
<organism evidence="5 6">
    <name type="scientific">Candidatus Marsarchaeota G2 archaeon OSP_D</name>
    <dbReference type="NCBI Taxonomy" id="1978157"/>
    <lineage>
        <taxon>Archaea</taxon>
        <taxon>Candidatus Marsarchaeota</taxon>
        <taxon>Candidatus Marsarchaeota group 2</taxon>
    </lineage>
</organism>
<protein>
    <recommendedName>
        <fullName evidence="4">HTH hxlR-type domain-containing protein</fullName>
    </recommendedName>
</protein>
<evidence type="ECO:0000313" key="5">
    <source>
        <dbReference type="EMBL" id="PSN90236.1"/>
    </source>
</evidence>
<dbReference type="SUPFAM" id="SSF46785">
    <property type="entry name" value="Winged helix' DNA-binding domain"/>
    <property type="match status" value="1"/>
</dbReference>
<keyword evidence="3" id="KW-0804">Transcription</keyword>
<dbReference type="PROSITE" id="PS51118">
    <property type="entry name" value="HTH_HXLR"/>
    <property type="match status" value="1"/>
</dbReference>
<dbReference type="AlphaFoldDB" id="A0A2R6AV45"/>
<evidence type="ECO:0000256" key="2">
    <source>
        <dbReference type="ARBA" id="ARBA00023125"/>
    </source>
</evidence>
<proteinExistence type="predicted"/>
<name>A0A2R6AV45_9ARCH</name>
<dbReference type="PANTHER" id="PTHR33204">
    <property type="entry name" value="TRANSCRIPTIONAL REGULATOR, MARR FAMILY"/>
    <property type="match status" value="1"/>
</dbReference>
<dbReference type="InterPro" id="IPR002577">
    <property type="entry name" value="HTH_HxlR"/>
</dbReference>